<keyword evidence="5" id="KW-1278">Translocase</keyword>
<proteinExistence type="predicted"/>
<dbReference type="AlphaFoldDB" id="A0A345BYD1"/>
<dbReference type="PROSITE" id="PS50893">
    <property type="entry name" value="ABC_TRANSPORTER_2"/>
    <property type="match status" value="1"/>
</dbReference>
<dbReference type="SUPFAM" id="SSF50331">
    <property type="entry name" value="MOP-like"/>
    <property type="match status" value="1"/>
</dbReference>
<dbReference type="KEGG" id="rue:DT065_07940"/>
<dbReference type="InterPro" id="IPR003593">
    <property type="entry name" value="AAA+_ATPase"/>
</dbReference>
<evidence type="ECO:0000313" key="8">
    <source>
        <dbReference type="EMBL" id="AXF55962.1"/>
    </source>
</evidence>
<dbReference type="GO" id="GO:0055052">
    <property type="term" value="C:ATP-binding cassette (ABC) transporter complex, substrate-binding subunit-containing"/>
    <property type="evidence" value="ECO:0007669"/>
    <property type="project" value="TreeGrafter"/>
</dbReference>
<evidence type="ECO:0000256" key="1">
    <source>
        <dbReference type="ARBA" id="ARBA00022448"/>
    </source>
</evidence>
<evidence type="ECO:0000259" key="7">
    <source>
        <dbReference type="PROSITE" id="PS50893"/>
    </source>
</evidence>
<evidence type="ECO:0000256" key="3">
    <source>
        <dbReference type="ARBA" id="ARBA00022741"/>
    </source>
</evidence>
<accession>A0A345BYD1</accession>
<protein>
    <submittedName>
        <fullName evidence="8">ABC transporter ATP-binding protein</fullName>
    </submittedName>
</protein>
<evidence type="ECO:0000256" key="6">
    <source>
        <dbReference type="ARBA" id="ARBA00023136"/>
    </source>
</evidence>
<feature type="domain" description="ABC transporter" evidence="7">
    <location>
        <begin position="4"/>
        <end position="234"/>
    </location>
</feature>
<dbReference type="Pfam" id="PF00005">
    <property type="entry name" value="ABC_tran"/>
    <property type="match status" value="1"/>
</dbReference>
<dbReference type="InterPro" id="IPR003439">
    <property type="entry name" value="ABC_transporter-like_ATP-bd"/>
</dbReference>
<keyword evidence="3" id="KW-0547">Nucleotide-binding</keyword>
<dbReference type="Gene3D" id="3.40.50.300">
    <property type="entry name" value="P-loop containing nucleotide triphosphate hydrolases"/>
    <property type="match status" value="1"/>
</dbReference>
<dbReference type="InterPro" id="IPR013611">
    <property type="entry name" value="Transp-assoc_OB_typ2"/>
</dbReference>
<dbReference type="InterPro" id="IPR015855">
    <property type="entry name" value="ABC_transpr_MalK-like"/>
</dbReference>
<organism evidence="8 9">
    <name type="scientific">Salicibibacter kimchii</name>
    <dbReference type="NCBI Taxonomy" id="2099786"/>
    <lineage>
        <taxon>Bacteria</taxon>
        <taxon>Bacillati</taxon>
        <taxon>Bacillota</taxon>
        <taxon>Bacilli</taxon>
        <taxon>Bacillales</taxon>
        <taxon>Bacillaceae</taxon>
        <taxon>Salicibibacter</taxon>
    </lineage>
</organism>
<keyword evidence="4 8" id="KW-0067">ATP-binding</keyword>
<dbReference type="Proteomes" id="UP000252100">
    <property type="component" value="Chromosome"/>
</dbReference>
<dbReference type="SMART" id="SM00382">
    <property type="entry name" value="AAA"/>
    <property type="match status" value="1"/>
</dbReference>
<evidence type="ECO:0000313" key="9">
    <source>
        <dbReference type="Proteomes" id="UP000252100"/>
    </source>
</evidence>
<reference evidence="8 9" key="1">
    <citation type="journal article" date="2018" name="J. Microbiol.">
        <title>Salicibibacter kimchii gen. nov., sp. nov., a moderately halophilic and alkalitolerant bacterium in the family Bacillaceae, isolated from kimchi.</title>
        <authorList>
            <person name="Jang J.Y."/>
            <person name="Oh Y.J."/>
            <person name="Lim S.K."/>
            <person name="Park H.K."/>
            <person name="Lee C."/>
            <person name="Kim J.Y."/>
            <person name="Lee M.A."/>
            <person name="Choi H.J."/>
        </authorList>
    </citation>
    <scope>NUCLEOTIDE SEQUENCE [LARGE SCALE GENOMIC DNA]</scope>
    <source>
        <strain evidence="8 9">NKC1-1</strain>
    </source>
</reference>
<dbReference type="InterPro" id="IPR027417">
    <property type="entry name" value="P-loop_NTPase"/>
</dbReference>
<dbReference type="PANTHER" id="PTHR43875:SF15">
    <property type="entry name" value="TREHALOSE IMPORT ATP-BINDING PROTEIN SUGC"/>
    <property type="match status" value="1"/>
</dbReference>
<dbReference type="PROSITE" id="PS00211">
    <property type="entry name" value="ABC_TRANSPORTER_1"/>
    <property type="match status" value="1"/>
</dbReference>
<gene>
    <name evidence="8" type="ORF">DT065_07940</name>
</gene>
<evidence type="ECO:0000256" key="4">
    <source>
        <dbReference type="ARBA" id="ARBA00022840"/>
    </source>
</evidence>
<name>A0A345BYD1_9BACI</name>
<evidence type="ECO:0000256" key="2">
    <source>
        <dbReference type="ARBA" id="ARBA00022475"/>
    </source>
</evidence>
<dbReference type="FunFam" id="3.40.50.300:FF:000042">
    <property type="entry name" value="Maltose/maltodextrin ABC transporter, ATP-binding protein"/>
    <property type="match status" value="1"/>
</dbReference>
<dbReference type="InterPro" id="IPR008995">
    <property type="entry name" value="Mo/tungstate-bd_C_term_dom"/>
</dbReference>
<keyword evidence="1" id="KW-0813">Transport</keyword>
<dbReference type="InterPro" id="IPR047641">
    <property type="entry name" value="ABC_transpr_MalK/UgpC-like"/>
</dbReference>
<dbReference type="GO" id="GO:0008643">
    <property type="term" value="P:carbohydrate transport"/>
    <property type="evidence" value="ECO:0007669"/>
    <property type="project" value="InterPro"/>
</dbReference>
<dbReference type="SUPFAM" id="SSF52540">
    <property type="entry name" value="P-loop containing nucleoside triphosphate hydrolases"/>
    <property type="match status" value="1"/>
</dbReference>
<dbReference type="CDD" id="cd03301">
    <property type="entry name" value="ABC_MalK_N"/>
    <property type="match status" value="1"/>
</dbReference>
<dbReference type="InterPro" id="IPR017871">
    <property type="entry name" value="ABC_transporter-like_CS"/>
</dbReference>
<dbReference type="GO" id="GO:0140359">
    <property type="term" value="F:ABC-type transporter activity"/>
    <property type="evidence" value="ECO:0007669"/>
    <property type="project" value="InterPro"/>
</dbReference>
<keyword evidence="6" id="KW-0472">Membrane</keyword>
<dbReference type="RefSeq" id="WP_114372316.1">
    <property type="nucleotide sequence ID" value="NZ_CP031092.1"/>
</dbReference>
<keyword evidence="2" id="KW-1003">Cell membrane</keyword>
<dbReference type="EMBL" id="CP031092">
    <property type="protein sequence ID" value="AXF55962.1"/>
    <property type="molecule type" value="Genomic_DNA"/>
</dbReference>
<sequence length="356" mass="39436">MASIEFTSINKAFGDDTVIKDMNLTVKDGSFTVLVGPSGCGKSTTLRMIAGLEKQTSGDIYIGDRLMNDVAPGKRDVAMVFQNYALYPTMTVGGNIEFGLKNRKVPKTERKTLIEEISEIVGLTAYLDKKPQTLSGGQRQRVALARAMVKKPKVFVLDEPLSNLDAKLRHQMRTELVQLHQRLGTTFIYVTHDQVEAMSMADEIVLLNHGEIQQMASPLQMYQHPANLFTAQFIGTPSMNTITSETLPETGNMNTAKIAHIGFRPEHAQLAHNPRNDGLSFPGTILTREILGTEVIYQVETYAGKIFVKTFGMPIESSNTVYVHVPEKDIYYFKANGMCLMPNVSEESEIALVGGR</sequence>
<dbReference type="OrthoDB" id="9802264at2"/>
<evidence type="ECO:0000256" key="5">
    <source>
        <dbReference type="ARBA" id="ARBA00022967"/>
    </source>
</evidence>
<dbReference type="GO" id="GO:0005524">
    <property type="term" value="F:ATP binding"/>
    <property type="evidence" value="ECO:0007669"/>
    <property type="project" value="UniProtKB-KW"/>
</dbReference>
<dbReference type="Pfam" id="PF08402">
    <property type="entry name" value="TOBE_2"/>
    <property type="match status" value="1"/>
</dbReference>
<keyword evidence="9" id="KW-1185">Reference proteome</keyword>
<dbReference type="PANTHER" id="PTHR43875">
    <property type="entry name" value="MALTODEXTRIN IMPORT ATP-BINDING PROTEIN MSMX"/>
    <property type="match status" value="1"/>
</dbReference>
<dbReference type="GO" id="GO:0016887">
    <property type="term" value="F:ATP hydrolysis activity"/>
    <property type="evidence" value="ECO:0007669"/>
    <property type="project" value="InterPro"/>
</dbReference>
<dbReference type="Gene3D" id="2.40.50.100">
    <property type="match status" value="1"/>
</dbReference>